<feature type="region of interest" description="Disordered" evidence="1">
    <location>
        <begin position="1"/>
        <end position="76"/>
    </location>
</feature>
<comment type="caution">
    <text evidence="2">The sequence shown here is derived from an EMBL/GenBank/DDBJ whole genome shotgun (WGS) entry which is preliminary data.</text>
</comment>
<protein>
    <submittedName>
        <fullName evidence="2">Uncharacterized protein</fullName>
    </submittedName>
</protein>
<feature type="compositionally biased region" description="Polar residues" evidence="1">
    <location>
        <begin position="51"/>
        <end position="67"/>
    </location>
</feature>
<evidence type="ECO:0000256" key="1">
    <source>
        <dbReference type="SAM" id="MobiDB-lite"/>
    </source>
</evidence>
<dbReference type="AlphaFoldDB" id="A0AAV0LDS0"/>
<dbReference type="EMBL" id="CAMGYJ010000006">
    <property type="protein sequence ID" value="CAI0431760.1"/>
    <property type="molecule type" value="Genomic_DNA"/>
</dbReference>
<accession>A0AAV0LDS0</accession>
<feature type="compositionally biased region" description="Basic and acidic residues" evidence="1">
    <location>
        <begin position="1"/>
        <end position="10"/>
    </location>
</feature>
<gene>
    <name evidence="2" type="ORF">LITE_LOCUS23149</name>
</gene>
<reference evidence="2" key="1">
    <citation type="submission" date="2022-08" db="EMBL/GenBank/DDBJ databases">
        <authorList>
            <person name="Gutierrez-Valencia J."/>
        </authorList>
    </citation>
    <scope>NUCLEOTIDE SEQUENCE</scope>
</reference>
<keyword evidence="3" id="KW-1185">Reference proteome</keyword>
<organism evidence="2 3">
    <name type="scientific">Linum tenue</name>
    <dbReference type="NCBI Taxonomy" id="586396"/>
    <lineage>
        <taxon>Eukaryota</taxon>
        <taxon>Viridiplantae</taxon>
        <taxon>Streptophyta</taxon>
        <taxon>Embryophyta</taxon>
        <taxon>Tracheophyta</taxon>
        <taxon>Spermatophyta</taxon>
        <taxon>Magnoliopsida</taxon>
        <taxon>eudicotyledons</taxon>
        <taxon>Gunneridae</taxon>
        <taxon>Pentapetalae</taxon>
        <taxon>rosids</taxon>
        <taxon>fabids</taxon>
        <taxon>Malpighiales</taxon>
        <taxon>Linaceae</taxon>
        <taxon>Linum</taxon>
    </lineage>
</organism>
<name>A0AAV0LDS0_9ROSI</name>
<proteinExistence type="predicted"/>
<evidence type="ECO:0000313" key="2">
    <source>
        <dbReference type="EMBL" id="CAI0431760.1"/>
    </source>
</evidence>
<sequence length="76" mass="8532">MSESSRREIPSSRSNKLPNRPPSSPPASRTSPWFLEQHRSFGTPPQRPIPSRTSPLQLHAIQSSGNRKGTRHVHVL</sequence>
<evidence type="ECO:0000313" key="3">
    <source>
        <dbReference type="Proteomes" id="UP001154282"/>
    </source>
</evidence>
<dbReference type="Proteomes" id="UP001154282">
    <property type="component" value="Unassembled WGS sequence"/>
</dbReference>